<dbReference type="PANTHER" id="PTHR45937">
    <property type="entry name" value="ASPARAGINE SYNTHETASE DOMAIN-CONTAINING PROTEIN 1"/>
    <property type="match status" value="1"/>
</dbReference>
<dbReference type="Gene3D" id="3.60.20.10">
    <property type="entry name" value="Glutamine Phosphoribosylpyrophosphate, subunit 1, domain 1"/>
    <property type="match status" value="1"/>
</dbReference>
<keyword evidence="3" id="KW-0315">Glutamine amidotransferase</keyword>
<gene>
    <name evidence="5" type="ORF">GPUH_LOCUS17971</name>
</gene>
<accession>A0A183EAI0</accession>
<dbReference type="Gene3D" id="3.40.50.620">
    <property type="entry name" value="HUPs"/>
    <property type="match status" value="1"/>
</dbReference>
<dbReference type="Pfam" id="PF00733">
    <property type="entry name" value="Asn_synthase"/>
    <property type="match status" value="1"/>
</dbReference>
<reference evidence="7" key="1">
    <citation type="submission" date="2016-06" db="UniProtKB">
        <authorList>
            <consortium name="WormBaseParasite"/>
        </authorList>
    </citation>
    <scope>IDENTIFICATION</scope>
</reference>
<dbReference type="Proteomes" id="UP000271098">
    <property type="component" value="Unassembled WGS sequence"/>
</dbReference>
<dbReference type="InterPro" id="IPR001962">
    <property type="entry name" value="Asn_synthase"/>
</dbReference>
<dbReference type="InterPro" id="IPR014729">
    <property type="entry name" value="Rossmann-like_a/b/a_fold"/>
</dbReference>
<dbReference type="GO" id="GO:0006529">
    <property type="term" value="P:asparagine biosynthetic process"/>
    <property type="evidence" value="ECO:0007669"/>
    <property type="project" value="UniProtKB-KW"/>
</dbReference>
<evidence type="ECO:0000313" key="6">
    <source>
        <dbReference type="Proteomes" id="UP000271098"/>
    </source>
</evidence>
<evidence type="ECO:0000313" key="5">
    <source>
        <dbReference type="EMBL" id="VDN30795.1"/>
    </source>
</evidence>
<dbReference type="SUPFAM" id="SSF52402">
    <property type="entry name" value="Adenine nucleotide alpha hydrolases-like"/>
    <property type="match status" value="1"/>
</dbReference>
<keyword evidence="2" id="KW-0061">Asparagine biosynthesis</keyword>
<organism evidence="7">
    <name type="scientific">Gongylonema pulchrum</name>
    <dbReference type="NCBI Taxonomy" id="637853"/>
    <lineage>
        <taxon>Eukaryota</taxon>
        <taxon>Metazoa</taxon>
        <taxon>Ecdysozoa</taxon>
        <taxon>Nematoda</taxon>
        <taxon>Chromadorea</taxon>
        <taxon>Rhabditida</taxon>
        <taxon>Spirurina</taxon>
        <taxon>Spiruromorpha</taxon>
        <taxon>Spiruroidea</taxon>
        <taxon>Gongylonematidae</taxon>
        <taxon>Gongylonema</taxon>
    </lineage>
</organism>
<feature type="domain" description="Asparagine synthetase" evidence="4">
    <location>
        <begin position="193"/>
        <end position="339"/>
    </location>
</feature>
<dbReference type="PANTHER" id="PTHR45937:SF1">
    <property type="entry name" value="ASPARAGINE SYNTHETASE DOMAIN-CONTAINING PROTEIN 1"/>
    <property type="match status" value="1"/>
</dbReference>
<proteinExistence type="predicted"/>
<dbReference type="InterPro" id="IPR029055">
    <property type="entry name" value="Ntn_hydrolases_N"/>
</dbReference>
<keyword evidence="6" id="KW-1185">Reference proteome</keyword>
<sequence length="424" mass="47867">MITVDLEDNEVVYTQESAINCTNGFLQFSGNVCFRSEISGNICCDVCSKALLQKLEACGEIEEIVSVLDDLVGGWSLLYYRADLSRFFIGRDAFGRKSLLWTRTNNKFSFSCFTYEPKCDWHDVPAGTVTVVDMRDREANRLFYIFDAGELWALQFSKLEKIQKKMALKRLIPSYEQAEEQVCRQTVAAAMLEQLRGAVHRTLSDVSRHTEFISVSFSGGIDSLLLAHIIAQCLPPNKYEEAPDRPQSIKAYKFLKYRYPERRFHLCLVNVDLNELAECRKKYIASALAPASSVLDDSVGCAQSSEAKIVVAGSGADELFGGYMRHRATYLKKGRKAVLDELCQELQRIGGRNLGCHFSMICTWNGWLLCHWNAKQILLSREGLLLGTPDVLCTTPKRAMQFGTKIAKLENKREKGDDPCVRLL</sequence>
<dbReference type="EMBL" id="UYRT01085983">
    <property type="protein sequence ID" value="VDN30795.1"/>
    <property type="molecule type" value="Genomic_DNA"/>
</dbReference>
<evidence type="ECO:0000313" key="7">
    <source>
        <dbReference type="WBParaSite" id="GPUH_0001799601-mRNA-1"/>
    </source>
</evidence>
<evidence type="ECO:0000259" key="4">
    <source>
        <dbReference type="Pfam" id="PF00733"/>
    </source>
</evidence>
<dbReference type="InterPro" id="IPR051857">
    <property type="entry name" value="Asn_synthetase_domain"/>
</dbReference>
<keyword evidence="1" id="KW-0028">Amino-acid biosynthesis</keyword>
<dbReference type="WBParaSite" id="GPUH_0001799601-mRNA-1">
    <property type="protein sequence ID" value="GPUH_0001799601-mRNA-1"/>
    <property type="gene ID" value="GPUH_0001799601"/>
</dbReference>
<dbReference type="GO" id="GO:0004066">
    <property type="term" value="F:asparagine synthase (glutamine-hydrolyzing) activity"/>
    <property type="evidence" value="ECO:0007669"/>
    <property type="project" value="InterPro"/>
</dbReference>
<evidence type="ECO:0000256" key="2">
    <source>
        <dbReference type="ARBA" id="ARBA00022888"/>
    </source>
</evidence>
<name>A0A183EAI0_9BILA</name>
<dbReference type="OrthoDB" id="10252281at2759"/>
<evidence type="ECO:0000256" key="3">
    <source>
        <dbReference type="ARBA" id="ARBA00022962"/>
    </source>
</evidence>
<reference evidence="5 6" key="2">
    <citation type="submission" date="2018-11" db="EMBL/GenBank/DDBJ databases">
        <authorList>
            <consortium name="Pathogen Informatics"/>
        </authorList>
    </citation>
    <scope>NUCLEOTIDE SEQUENCE [LARGE SCALE GENOMIC DNA]</scope>
</reference>
<protein>
    <submittedName>
        <fullName evidence="7">Asparagine synthetase domain-containing protein 1</fullName>
    </submittedName>
</protein>
<dbReference type="AlphaFoldDB" id="A0A183EAI0"/>
<evidence type="ECO:0000256" key="1">
    <source>
        <dbReference type="ARBA" id="ARBA00022605"/>
    </source>
</evidence>
<dbReference type="CDD" id="cd01991">
    <property type="entry name" value="Asn_synthase_B_C"/>
    <property type="match status" value="1"/>
</dbReference>